<evidence type="ECO:0000256" key="9">
    <source>
        <dbReference type="ARBA" id="ARBA00032370"/>
    </source>
</evidence>
<gene>
    <name evidence="13" type="ORF">B1A_18809</name>
</gene>
<reference evidence="13" key="1">
    <citation type="submission" date="2013-08" db="EMBL/GenBank/DDBJ databases">
        <authorList>
            <person name="Mendez C."/>
            <person name="Richter M."/>
            <person name="Ferrer M."/>
            <person name="Sanchez J."/>
        </authorList>
    </citation>
    <scope>NUCLEOTIDE SEQUENCE</scope>
</reference>
<comment type="caution">
    <text evidence="13">The sequence shown here is derived from an EMBL/GenBank/DDBJ whole genome shotgun (WGS) entry which is preliminary data.</text>
</comment>
<keyword evidence="7 12" id="KW-1133">Transmembrane helix</keyword>
<evidence type="ECO:0000313" key="13">
    <source>
        <dbReference type="EMBL" id="EQD34179.1"/>
    </source>
</evidence>
<evidence type="ECO:0000256" key="3">
    <source>
        <dbReference type="ARBA" id="ARBA00022679"/>
    </source>
</evidence>
<dbReference type="InterPro" id="IPR001182">
    <property type="entry name" value="FtsW/RodA"/>
</dbReference>
<dbReference type="AlphaFoldDB" id="T0ZZF5"/>
<dbReference type="GO" id="GO:0051301">
    <property type="term" value="P:cell division"/>
    <property type="evidence" value="ECO:0007669"/>
    <property type="project" value="InterPro"/>
</dbReference>
<feature type="transmembrane region" description="Helical" evidence="12">
    <location>
        <begin position="133"/>
        <end position="152"/>
    </location>
</feature>
<keyword evidence="4 12" id="KW-0812">Transmembrane</keyword>
<comment type="catalytic activity">
    <reaction evidence="11">
        <text>[GlcNAc-(1-&gt;4)-Mur2Ac(oyl-L-Ala-gamma-D-Glu-L-Lys-D-Ala-D-Ala)](n)-di-trans,octa-cis-undecaprenyl diphosphate + beta-D-GlcNAc-(1-&gt;4)-Mur2Ac(oyl-L-Ala-gamma-D-Glu-L-Lys-D-Ala-D-Ala)-di-trans,octa-cis-undecaprenyl diphosphate = [GlcNAc-(1-&gt;4)-Mur2Ac(oyl-L-Ala-gamma-D-Glu-L-Lys-D-Ala-D-Ala)](n+1)-di-trans,octa-cis-undecaprenyl diphosphate + di-trans,octa-cis-undecaprenyl diphosphate + H(+)</text>
        <dbReference type="Rhea" id="RHEA:23708"/>
        <dbReference type="Rhea" id="RHEA-COMP:9602"/>
        <dbReference type="Rhea" id="RHEA-COMP:9603"/>
        <dbReference type="ChEBI" id="CHEBI:15378"/>
        <dbReference type="ChEBI" id="CHEBI:58405"/>
        <dbReference type="ChEBI" id="CHEBI:60033"/>
        <dbReference type="ChEBI" id="CHEBI:78435"/>
        <dbReference type="EC" id="2.4.99.28"/>
    </reaction>
</comment>
<dbReference type="GO" id="GO:0015648">
    <property type="term" value="F:lipid-linked peptidoglycan transporter activity"/>
    <property type="evidence" value="ECO:0007669"/>
    <property type="project" value="TreeGrafter"/>
</dbReference>
<evidence type="ECO:0000256" key="1">
    <source>
        <dbReference type="ARBA" id="ARBA00004141"/>
    </source>
</evidence>
<evidence type="ECO:0000256" key="5">
    <source>
        <dbReference type="ARBA" id="ARBA00022960"/>
    </source>
</evidence>
<dbReference type="GO" id="GO:0032153">
    <property type="term" value="C:cell division site"/>
    <property type="evidence" value="ECO:0007669"/>
    <property type="project" value="TreeGrafter"/>
</dbReference>
<keyword evidence="8 12" id="KW-0472">Membrane</keyword>
<feature type="transmembrane region" description="Helical" evidence="12">
    <location>
        <begin position="68"/>
        <end position="87"/>
    </location>
</feature>
<evidence type="ECO:0000256" key="8">
    <source>
        <dbReference type="ARBA" id="ARBA00023136"/>
    </source>
</evidence>
<dbReference type="GO" id="GO:0008955">
    <property type="term" value="F:peptidoglycan glycosyltransferase activity"/>
    <property type="evidence" value="ECO:0007669"/>
    <property type="project" value="UniProtKB-EC"/>
</dbReference>
<feature type="non-terminal residue" evidence="13">
    <location>
        <position position="1"/>
    </location>
</feature>
<dbReference type="PROSITE" id="PS00428">
    <property type="entry name" value="FTSW_RODA_SPOVE"/>
    <property type="match status" value="1"/>
</dbReference>
<evidence type="ECO:0000256" key="12">
    <source>
        <dbReference type="SAM" id="Phobius"/>
    </source>
</evidence>
<dbReference type="PANTHER" id="PTHR30474">
    <property type="entry name" value="CELL CYCLE PROTEIN"/>
    <property type="match status" value="1"/>
</dbReference>
<dbReference type="GO" id="GO:0008360">
    <property type="term" value="P:regulation of cell shape"/>
    <property type="evidence" value="ECO:0007669"/>
    <property type="project" value="UniProtKB-KW"/>
</dbReference>
<name>T0ZZF5_9ZZZZ</name>
<dbReference type="Pfam" id="PF01098">
    <property type="entry name" value="FTSW_RODA_SPOVE"/>
    <property type="match status" value="1"/>
</dbReference>
<keyword evidence="5" id="KW-0133">Cell shape</keyword>
<evidence type="ECO:0000256" key="10">
    <source>
        <dbReference type="ARBA" id="ARBA00044770"/>
    </source>
</evidence>
<feature type="transmembrane region" description="Helical" evidence="12">
    <location>
        <begin position="99"/>
        <end position="121"/>
    </location>
</feature>
<sequence length="191" mass="19735">LQACEVALLYSILLSHEYGSGYQVVQSLISLGTGGVSGVGLGRGSAQWGFLPHAHTDFIFSIIGEQTGLVGTVLVVVLISLLVGMGIRVATTASGRFESLLAVAITCWLAAESLINMGASLGLLPVTGIPLPLVSYGGSSMLVTMAAIGVLLRIAIDSERGLTVIEGGLARGNSRHPVYGIPAREKSFDGR</sequence>
<dbReference type="EC" id="2.4.99.28" evidence="10"/>
<evidence type="ECO:0000256" key="11">
    <source>
        <dbReference type="ARBA" id="ARBA00049902"/>
    </source>
</evidence>
<comment type="subcellular location">
    <subcellularLocation>
        <location evidence="1">Membrane</location>
        <topology evidence="1">Multi-pass membrane protein</topology>
    </subcellularLocation>
</comment>
<protein>
    <recommendedName>
        <fullName evidence="10">peptidoglycan glycosyltransferase</fullName>
        <ecNumber evidence="10">2.4.99.28</ecNumber>
    </recommendedName>
    <alternativeName>
        <fullName evidence="9">Peptidoglycan polymerase</fullName>
    </alternativeName>
</protein>
<dbReference type="GO" id="GO:0005886">
    <property type="term" value="C:plasma membrane"/>
    <property type="evidence" value="ECO:0007669"/>
    <property type="project" value="TreeGrafter"/>
</dbReference>
<organism evidence="13">
    <name type="scientific">mine drainage metagenome</name>
    <dbReference type="NCBI Taxonomy" id="410659"/>
    <lineage>
        <taxon>unclassified sequences</taxon>
        <taxon>metagenomes</taxon>
        <taxon>ecological metagenomes</taxon>
    </lineage>
</organism>
<evidence type="ECO:0000256" key="6">
    <source>
        <dbReference type="ARBA" id="ARBA00022984"/>
    </source>
</evidence>
<keyword evidence="6" id="KW-0573">Peptidoglycan synthesis</keyword>
<proteinExistence type="predicted"/>
<evidence type="ECO:0000256" key="2">
    <source>
        <dbReference type="ARBA" id="ARBA00022676"/>
    </source>
</evidence>
<dbReference type="InterPro" id="IPR018365">
    <property type="entry name" value="Cell_cycle_FtsW-rel_CS"/>
</dbReference>
<keyword evidence="2" id="KW-0328">Glycosyltransferase</keyword>
<accession>T0ZZF5</accession>
<dbReference type="EMBL" id="AUZX01013885">
    <property type="protein sequence ID" value="EQD34179.1"/>
    <property type="molecule type" value="Genomic_DNA"/>
</dbReference>
<dbReference type="GO" id="GO:0009252">
    <property type="term" value="P:peptidoglycan biosynthetic process"/>
    <property type="evidence" value="ECO:0007669"/>
    <property type="project" value="UniProtKB-KW"/>
</dbReference>
<keyword evidence="3" id="KW-0808">Transferase</keyword>
<dbReference type="PANTHER" id="PTHR30474:SF2">
    <property type="entry name" value="PEPTIDOGLYCAN GLYCOSYLTRANSFERASE FTSW-RELATED"/>
    <property type="match status" value="1"/>
</dbReference>
<reference evidence="13" key="2">
    <citation type="journal article" date="2014" name="ISME J.">
        <title>Microbial stratification in low pH oxic and suboxic macroscopic growths along an acid mine drainage.</title>
        <authorList>
            <person name="Mendez-Garcia C."/>
            <person name="Mesa V."/>
            <person name="Sprenger R.R."/>
            <person name="Richter M."/>
            <person name="Diez M.S."/>
            <person name="Solano J."/>
            <person name="Bargiela R."/>
            <person name="Golyshina O.V."/>
            <person name="Manteca A."/>
            <person name="Ramos J.L."/>
            <person name="Gallego J.R."/>
            <person name="Llorente I."/>
            <person name="Martins Dos Santos V.A."/>
            <person name="Jensen O.N."/>
            <person name="Pelaez A.I."/>
            <person name="Sanchez J."/>
            <person name="Ferrer M."/>
        </authorList>
    </citation>
    <scope>NUCLEOTIDE SEQUENCE</scope>
</reference>
<evidence type="ECO:0000256" key="7">
    <source>
        <dbReference type="ARBA" id="ARBA00022989"/>
    </source>
</evidence>
<evidence type="ECO:0000256" key="4">
    <source>
        <dbReference type="ARBA" id="ARBA00022692"/>
    </source>
</evidence>